<accession>A0A1F5RWP5</accession>
<dbReference type="AlphaFoldDB" id="A0A1F5RWP5"/>
<name>A0A1F5RWP5_9BACT</name>
<dbReference type="InterPro" id="IPR019277">
    <property type="entry name" value="DUF2304"/>
</dbReference>
<feature type="transmembrane region" description="Helical" evidence="1">
    <location>
        <begin position="6"/>
        <end position="21"/>
    </location>
</feature>
<sequence length="113" mass="12732">MSLQQIIGLAIIIFFLARVLSQKRKNQLNAAEFNFWLAFWLIAGAAVALLKQIDRSLAQLGFSASGINFLLYLSVAVLFYFIFRLRLQLAKMEGEITKIVKKIALGDKPADKK</sequence>
<keyword evidence="1" id="KW-0812">Transmembrane</keyword>
<evidence type="ECO:0008006" key="4">
    <source>
        <dbReference type="Google" id="ProtNLM"/>
    </source>
</evidence>
<keyword evidence="1" id="KW-0472">Membrane</keyword>
<protein>
    <recommendedName>
        <fullName evidence="4">DUF2304 domain-containing protein</fullName>
    </recommendedName>
</protein>
<comment type="caution">
    <text evidence="2">The sequence shown here is derived from an EMBL/GenBank/DDBJ whole genome shotgun (WGS) entry which is preliminary data.</text>
</comment>
<evidence type="ECO:0000313" key="3">
    <source>
        <dbReference type="Proteomes" id="UP000177691"/>
    </source>
</evidence>
<dbReference type="Pfam" id="PF10066">
    <property type="entry name" value="DUF2304"/>
    <property type="match status" value="1"/>
</dbReference>
<feature type="transmembrane region" description="Helical" evidence="1">
    <location>
        <begin position="62"/>
        <end position="83"/>
    </location>
</feature>
<proteinExistence type="predicted"/>
<keyword evidence="1" id="KW-1133">Transmembrane helix</keyword>
<reference evidence="2 3" key="1">
    <citation type="journal article" date="2016" name="Nat. Commun.">
        <title>Thousands of microbial genomes shed light on interconnected biogeochemical processes in an aquifer system.</title>
        <authorList>
            <person name="Anantharaman K."/>
            <person name="Brown C.T."/>
            <person name="Hug L.A."/>
            <person name="Sharon I."/>
            <person name="Castelle C.J."/>
            <person name="Probst A.J."/>
            <person name="Thomas B.C."/>
            <person name="Singh A."/>
            <person name="Wilkins M.J."/>
            <person name="Karaoz U."/>
            <person name="Brodie E.L."/>
            <person name="Williams K.H."/>
            <person name="Hubbard S.S."/>
            <person name="Banfield J.F."/>
        </authorList>
    </citation>
    <scope>NUCLEOTIDE SEQUENCE [LARGE SCALE GENOMIC DNA]</scope>
</reference>
<dbReference type="EMBL" id="MFFU01000035">
    <property type="protein sequence ID" value="OGF18835.1"/>
    <property type="molecule type" value="Genomic_DNA"/>
</dbReference>
<evidence type="ECO:0000313" key="2">
    <source>
        <dbReference type="EMBL" id="OGF18835.1"/>
    </source>
</evidence>
<gene>
    <name evidence="2" type="ORF">A3D54_02700</name>
</gene>
<feature type="transmembrane region" description="Helical" evidence="1">
    <location>
        <begin position="33"/>
        <end position="50"/>
    </location>
</feature>
<dbReference type="Proteomes" id="UP000177691">
    <property type="component" value="Unassembled WGS sequence"/>
</dbReference>
<organism evidence="2 3">
    <name type="scientific">Candidatus Falkowbacteria bacterium RIFCSPHIGHO2_02_FULL_45_15</name>
    <dbReference type="NCBI Taxonomy" id="1797987"/>
    <lineage>
        <taxon>Bacteria</taxon>
        <taxon>Candidatus Falkowiibacteriota</taxon>
    </lineage>
</organism>
<evidence type="ECO:0000256" key="1">
    <source>
        <dbReference type="SAM" id="Phobius"/>
    </source>
</evidence>